<evidence type="ECO:0000259" key="11">
    <source>
        <dbReference type="Pfam" id="PF00278"/>
    </source>
</evidence>
<comment type="cofactor">
    <cofactor evidence="1">
        <name>pyridoxal 5'-phosphate</name>
        <dbReference type="ChEBI" id="CHEBI:597326"/>
    </cofactor>
</comment>
<dbReference type="CDD" id="cd06829">
    <property type="entry name" value="PLPDE_III_CANSDC"/>
    <property type="match status" value="1"/>
</dbReference>
<sequence>MSQQENTKLADDLSSQEKVLSEDFDYFALPSPCYVLENHKLESNLEILDNIQKQSGAKILLALKGYAFWRKFDKVREVLAGSSASGIYEATLGFEEIGGRESSKEVCVFSPAYKPSEINALLSIATHIIFNSFAQWQKYKPSIESKNAQLAKLGLSPISVGLRLNPLFSEVEPEIYNPCAKYSRLGITPSEFEKGLKDLAKSSKKCEENKKHSVDSALEGIEGLHFHTHCEQGADALARTLEHIHRHFSSALKQMKWINLGGGHHITKKGYDTDLLISLIKDIKSKYDDIEVFLEPGEAVGWESGFLLGEVVDIVENEKKIAILDVSASAHMPDCLEMPYRPSVIKISRNQNRTSDNNDKKVLCEADKGECDSSTSKSGGKYAYRFGGPTCLAGDIIGDFSFDTPLEVGDRVAFLDMLHYTIVKNTTFNGVPLPSLGIIETSKSSKSSESGKERRFRLLKSFGYNDYKERN</sequence>
<accession>V8C9Z9</accession>
<dbReference type="InterPro" id="IPR005730">
    <property type="entry name" value="Nsp_de-COase"/>
</dbReference>
<dbReference type="PATRIC" id="fig|1357400.3.peg.1281"/>
<dbReference type="GO" id="GO:0009089">
    <property type="term" value="P:lysine biosynthetic process via diaminopimelate"/>
    <property type="evidence" value="ECO:0007669"/>
    <property type="project" value="TreeGrafter"/>
</dbReference>
<comment type="catalytic activity">
    <reaction evidence="10">
        <text>carboxynorspermidine + H(+) = norspermidine + CO2</text>
        <dbReference type="Rhea" id="RHEA:34099"/>
        <dbReference type="ChEBI" id="CHEBI:15378"/>
        <dbReference type="ChEBI" id="CHEBI:16526"/>
        <dbReference type="ChEBI" id="CHEBI:57920"/>
        <dbReference type="ChEBI" id="CHEBI:65070"/>
        <dbReference type="EC" id="4.1.1.96"/>
    </reaction>
</comment>
<dbReference type="SUPFAM" id="SSF51419">
    <property type="entry name" value="PLP-binding barrel"/>
    <property type="match status" value="1"/>
</dbReference>
<organism evidence="12 13">
    <name type="scientific">Helicobacter macacae MIT 99-5501</name>
    <dbReference type="NCBI Taxonomy" id="1357400"/>
    <lineage>
        <taxon>Bacteria</taxon>
        <taxon>Pseudomonadati</taxon>
        <taxon>Campylobacterota</taxon>
        <taxon>Epsilonproteobacteria</taxon>
        <taxon>Campylobacterales</taxon>
        <taxon>Helicobacteraceae</taxon>
        <taxon>Helicobacter</taxon>
    </lineage>
</organism>
<evidence type="ECO:0000256" key="7">
    <source>
        <dbReference type="ARBA" id="ARBA00023239"/>
    </source>
</evidence>
<keyword evidence="4" id="KW-0210">Decarboxylase</keyword>
<evidence type="ECO:0000256" key="3">
    <source>
        <dbReference type="ARBA" id="ARBA00013633"/>
    </source>
</evidence>
<dbReference type="Gene3D" id="3.20.20.10">
    <property type="entry name" value="Alanine racemase"/>
    <property type="match status" value="1"/>
</dbReference>
<dbReference type="InterPro" id="IPR009006">
    <property type="entry name" value="Ala_racemase/Decarboxylase_C"/>
</dbReference>
<dbReference type="InterPro" id="IPR022643">
    <property type="entry name" value="De-COase2_C"/>
</dbReference>
<dbReference type="InterPro" id="IPR029066">
    <property type="entry name" value="PLP-binding_barrel"/>
</dbReference>
<evidence type="ECO:0000256" key="8">
    <source>
        <dbReference type="ARBA" id="ARBA00025802"/>
    </source>
</evidence>
<dbReference type="OrthoDB" id="9804410at2"/>
<dbReference type="RefSeq" id="WP_023927657.1">
    <property type="nucleotide sequence ID" value="NZ_KI669454.1"/>
</dbReference>
<evidence type="ECO:0000256" key="10">
    <source>
        <dbReference type="ARBA" id="ARBA00047389"/>
    </source>
</evidence>
<dbReference type="eggNOG" id="COG0019">
    <property type="taxonomic scope" value="Bacteria"/>
</dbReference>
<dbReference type="Proteomes" id="UP000018731">
    <property type="component" value="Unassembled WGS sequence"/>
</dbReference>
<dbReference type="Gene3D" id="2.40.37.10">
    <property type="entry name" value="Lyase, Ornithine Decarboxylase, Chain A, domain 1"/>
    <property type="match status" value="1"/>
</dbReference>
<evidence type="ECO:0000256" key="4">
    <source>
        <dbReference type="ARBA" id="ARBA00022793"/>
    </source>
</evidence>
<comment type="catalytic activity">
    <reaction evidence="9">
        <text>carboxyspermidine + H(+) = spermidine + CO2</text>
        <dbReference type="Rhea" id="RHEA:34095"/>
        <dbReference type="ChEBI" id="CHEBI:15378"/>
        <dbReference type="ChEBI" id="CHEBI:16526"/>
        <dbReference type="ChEBI" id="CHEBI:57834"/>
        <dbReference type="ChEBI" id="CHEBI:65072"/>
        <dbReference type="EC" id="4.1.1.96"/>
    </reaction>
</comment>
<dbReference type="PANTHER" id="PTHR43727:SF1">
    <property type="entry name" value="CARBOXYNORSPERMIDINE_CARBOXYSPERMIDINE DECARBOXYLASE"/>
    <property type="match status" value="1"/>
</dbReference>
<feature type="domain" description="Orn/DAP/Arg decarboxylase 2 C-terminal" evidence="11">
    <location>
        <begin position="222"/>
        <end position="417"/>
    </location>
</feature>
<dbReference type="EMBL" id="AZJI01000004">
    <property type="protein sequence ID" value="ETD24184.1"/>
    <property type="molecule type" value="Genomic_DNA"/>
</dbReference>
<dbReference type="STRING" id="1357400.HMPREF2086_00933"/>
<dbReference type="GO" id="GO:0045312">
    <property type="term" value="P:nor-spermidine biosynthetic process"/>
    <property type="evidence" value="ECO:0007669"/>
    <property type="project" value="InterPro"/>
</dbReference>
<evidence type="ECO:0000256" key="2">
    <source>
        <dbReference type="ARBA" id="ARBA00012259"/>
    </source>
</evidence>
<dbReference type="HOGENOM" id="CLU_038560_0_0_7"/>
<reference evidence="12 13" key="1">
    <citation type="journal article" date="2014" name="Genome Announc.">
        <title>Draft genome sequences of six enterohepatic helicobacter species isolated from humans and one from rhesus macaques.</title>
        <authorList>
            <person name="Shen Z."/>
            <person name="Sheh A."/>
            <person name="Young S.K."/>
            <person name="Abouelliel A."/>
            <person name="Ward D.V."/>
            <person name="Earl A.M."/>
            <person name="Fox J.G."/>
        </authorList>
    </citation>
    <scope>NUCLEOTIDE SEQUENCE [LARGE SCALE GENOMIC DNA]</scope>
    <source>
        <strain evidence="12 13">MIT 99-5501</strain>
    </source>
</reference>
<evidence type="ECO:0000256" key="9">
    <source>
        <dbReference type="ARBA" id="ARBA00047351"/>
    </source>
</evidence>
<keyword evidence="13" id="KW-1185">Reference proteome</keyword>
<protein>
    <recommendedName>
        <fullName evidence="3">Carboxynorspermidine/carboxyspermidine decarboxylase</fullName>
        <ecNumber evidence="2">4.1.1.96</ecNumber>
    </recommendedName>
</protein>
<keyword evidence="7" id="KW-0456">Lyase</keyword>
<dbReference type="NCBIfam" id="TIGR01047">
    <property type="entry name" value="nspC"/>
    <property type="match status" value="1"/>
</dbReference>
<evidence type="ECO:0000256" key="5">
    <source>
        <dbReference type="ARBA" id="ARBA00022898"/>
    </source>
</evidence>
<comment type="caution">
    <text evidence="12">The sequence shown here is derived from an EMBL/GenBank/DDBJ whole genome shotgun (WGS) entry which is preliminary data.</text>
</comment>
<dbReference type="EC" id="4.1.1.96" evidence="2"/>
<dbReference type="GO" id="GO:0008836">
    <property type="term" value="F:diaminopimelate decarboxylase activity"/>
    <property type="evidence" value="ECO:0007669"/>
    <property type="project" value="TreeGrafter"/>
</dbReference>
<dbReference type="GO" id="GO:0008295">
    <property type="term" value="P:spermidine biosynthetic process"/>
    <property type="evidence" value="ECO:0007669"/>
    <property type="project" value="UniProtKB-KW"/>
</dbReference>
<evidence type="ECO:0000256" key="1">
    <source>
        <dbReference type="ARBA" id="ARBA00001933"/>
    </source>
</evidence>
<name>V8C9Z9_9HELI</name>
<proteinExistence type="inferred from homology"/>
<dbReference type="Pfam" id="PF00278">
    <property type="entry name" value="Orn_DAP_Arg_deC"/>
    <property type="match status" value="1"/>
</dbReference>
<dbReference type="AlphaFoldDB" id="V8C9Z9"/>
<comment type="similarity">
    <text evidence="8">Belongs to the Orn/Lys/Arg decarboxylase class-II family. NspC subfamily.</text>
</comment>
<evidence type="ECO:0000313" key="12">
    <source>
        <dbReference type="EMBL" id="ETD24184.1"/>
    </source>
</evidence>
<keyword evidence="6" id="KW-0745">Spermidine biosynthesis</keyword>
<gene>
    <name evidence="12" type="ORF">HMPREF2086_00933</name>
</gene>
<keyword evidence="5" id="KW-0663">Pyridoxal phosphate</keyword>
<evidence type="ECO:0000313" key="13">
    <source>
        <dbReference type="Proteomes" id="UP000018731"/>
    </source>
</evidence>
<dbReference type="SUPFAM" id="SSF50621">
    <property type="entry name" value="Alanine racemase C-terminal domain-like"/>
    <property type="match status" value="1"/>
</dbReference>
<dbReference type="PANTHER" id="PTHR43727">
    <property type="entry name" value="DIAMINOPIMELATE DECARBOXYLASE"/>
    <property type="match status" value="1"/>
</dbReference>
<evidence type="ECO:0000256" key="6">
    <source>
        <dbReference type="ARBA" id="ARBA00023066"/>
    </source>
</evidence>